<evidence type="ECO:0000313" key="6">
    <source>
        <dbReference type="Proteomes" id="UP001321760"/>
    </source>
</evidence>
<dbReference type="PANTHER" id="PTHR13031">
    <property type="entry name" value="RIBONUCLEASE P SUBUNIT P30"/>
    <property type="match status" value="1"/>
</dbReference>
<evidence type="ECO:0000256" key="3">
    <source>
        <dbReference type="ARBA" id="ARBA00022694"/>
    </source>
</evidence>
<keyword evidence="6" id="KW-1185">Reference proteome</keyword>
<organism evidence="5 6">
    <name type="scientific">Podospora aff. communis PSN243</name>
    <dbReference type="NCBI Taxonomy" id="3040156"/>
    <lineage>
        <taxon>Eukaryota</taxon>
        <taxon>Fungi</taxon>
        <taxon>Dikarya</taxon>
        <taxon>Ascomycota</taxon>
        <taxon>Pezizomycotina</taxon>
        <taxon>Sordariomycetes</taxon>
        <taxon>Sordariomycetidae</taxon>
        <taxon>Sordariales</taxon>
        <taxon>Podosporaceae</taxon>
        <taxon>Podospora</taxon>
    </lineage>
</organism>
<dbReference type="PANTHER" id="PTHR13031:SF0">
    <property type="entry name" value="RIBONUCLEASE P PROTEIN SUBUNIT P30"/>
    <property type="match status" value="1"/>
</dbReference>
<comment type="similarity">
    <text evidence="2">Belongs to the eukaryotic/archaeal RNase P protein component 3 family.</text>
</comment>
<feature type="region of interest" description="Disordered" evidence="4">
    <location>
        <begin position="260"/>
        <end position="332"/>
    </location>
</feature>
<dbReference type="GO" id="GO:0003723">
    <property type="term" value="F:RNA binding"/>
    <property type="evidence" value="ECO:0007669"/>
    <property type="project" value="TreeGrafter"/>
</dbReference>
<proteinExistence type="inferred from homology"/>
<dbReference type="InterPro" id="IPR002738">
    <property type="entry name" value="RNase_P_p30"/>
</dbReference>
<dbReference type="EMBL" id="MU865927">
    <property type="protein sequence ID" value="KAK4451715.1"/>
    <property type="molecule type" value="Genomic_DNA"/>
</dbReference>
<comment type="subcellular location">
    <subcellularLocation>
        <location evidence="1">Nucleus</location>
    </subcellularLocation>
</comment>
<gene>
    <name evidence="5" type="ORF">QBC34DRAFT_400568</name>
</gene>
<keyword evidence="3" id="KW-0819">tRNA processing</keyword>
<dbReference type="GO" id="GO:0005655">
    <property type="term" value="C:nucleolar ribonuclease P complex"/>
    <property type="evidence" value="ECO:0007669"/>
    <property type="project" value="TreeGrafter"/>
</dbReference>
<dbReference type="SUPFAM" id="SSF89550">
    <property type="entry name" value="PHP domain-like"/>
    <property type="match status" value="1"/>
</dbReference>
<reference evidence="5" key="2">
    <citation type="submission" date="2023-05" db="EMBL/GenBank/DDBJ databases">
        <authorList>
            <consortium name="Lawrence Berkeley National Laboratory"/>
            <person name="Steindorff A."/>
            <person name="Hensen N."/>
            <person name="Bonometti L."/>
            <person name="Westerberg I."/>
            <person name="Brannstrom I.O."/>
            <person name="Guillou S."/>
            <person name="Cros-Aarteil S."/>
            <person name="Calhoun S."/>
            <person name="Haridas S."/>
            <person name="Kuo A."/>
            <person name="Mondo S."/>
            <person name="Pangilinan J."/>
            <person name="Riley R."/>
            <person name="Labutti K."/>
            <person name="Andreopoulos B."/>
            <person name="Lipzen A."/>
            <person name="Chen C."/>
            <person name="Yanf M."/>
            <person name="Daum C."/>
            <person name="Ng V."/>
            <person name="Clum A."/>
            <person name="Ohm R."/>
            <person name="Martin F."/>
            <person name="Silar P."/>
            <person name="Natvig D."/>
            <person name="Lalanne C."/>
            <person name="Gautier V."/>
            <person name="Ament-Velasquez S.L."/>
            <person name="Kruys A."/>
            <person name="Hutchinson M.I."/>
            <person name="Powell A.J."/>
            <person name="Barry K."/>
            <person name="Miller A.N."/>
            <person name="Grigoriev I.V."/>
            <person name="Debuchy R."/>
            <person name="Gladieux P."/>
            <person name="Thoren M.H."/>
            <person name="Johannesson H."/>
        </authorList>
    </citation>
    <scope>NUCLEOTIDE SEQUENCE</scope>
    <source>
        <strain evidence="5">PSN243</strain>
    </source>
</reference>
<dbReference type="InterPro" id="IPR016195">
    <property type="entry name" value="Pol/histidinol_Pase-like"/>
</dbReference>
<feature type="compositionally biased region" description="Basic and acidic residues" evidence="4">
    <location>
        <begin position="260"/>
        <end position="280"/>
    </location>
</feature>
<evidence type="ECO:0000256" key="2">
    <source>
        <dbReference type="ARBA" id="ARBA00007331"/>
    </source>
</evidence>
<name>A0AAV9GVM2_9PEZI</name>
<evidence type="ECO:0000256" key="1">
    <source>
        <dbReference type="ARBA" id="ARBA00004123"/>
    </source>
</evidence>
<dbReference type="Pfam" id="PF01876">
    <property type="entry name" value="RNase_P_p30"/>
    <property type="match status" value="1"/>
</dbReference>
<evidence type="ECO:0000313" key="5">
    <source>
        <dbReference type="EMBL" id="KAK4451715.1"/>
    </source>
</evidence>
<dbReference type="GO" id="GO:0008033">
    <property type="term" value="P:tRNA processing"/>
    <property type="evidence" value="ECO:0007669"/>
    <property type="project" value="UniProtKB-KW"/>
</dbReference>
<dbReference type="AlphaFoldDB" id="A0AAV9GVM2"/>
<dbReference type="Gene3D" id="3.20.20.140">
    <property type="entry name" value="Metal-dependent hydrolases"/>
    <property type="match status" value="1"/>
</dbReference>
<comment type="caution">
    <text evidence="5">The sequence shown here is derived from an EMBL/GenBank/DDBJ whole genome shotgun (WGS) entry which is preliminary data.</text>
</comment>
<dbReference type="Proteomes" id="UP001321760">
    <property type="component" value="Unassembled WGS sequence"/>
</dbReference>
<evidence type="ECO:0000256" key="4">
    <source>
        <dbReference type="SAM" id="MobiDB-lite"/>
    </source>
</evidence>
<sequence length="332" mass="35512">MLYDLNIAWSPTTTPSDLERTLRFAKTLGYDVVALNHTVTAPIPNTPTPIRNPLPLLNPPKPLVSPSSAPSNPSLPTTLRRVTLTITDPSTTNYRLLDYTRAYDLLALRPTTDKAFAWACSSTTEPPGLISLDLTSLLSFHIHHRTAMTAVHRGTRFEICYAQALSPNIDARARATFIGNVLSLLRATKGRGIVVSSEAKGSLELRGPADVVNLLAVWGLGPEKGAEAMGSGARAVVVNEGVKRRGFRGVVDIIKPAEEGEEAKRTRQEEVEKGKLEAKEKGKKQKGGNQAQGLGAKRKGEEGNGGASGSGTMSKRLAKKMKKDAMQAAGGA</sequence>
<accession>A0AAV9GVM2</accession>
<protein>
    <submittedName>
        <fullName evidence="5">RNase P subunit p30-domain-containing protein</fullName>
    </submittedName>
</protein>
<reference evidence="5" key="1">
    <citation type="journal article" date="2023" name="Mol. Phylogenet. Evol.">
        <title>Genome-scale phylogeny and comparative genomics of the fungal order Sordariales.</title>
        <authorList>
            <person name="Hensen N."/>
            <person name="Bonometti L."/>
            <person name="Westerberg I."/>
            <person name="Brannstrom I.O."/>
            <person name="Guillou S."/>
            <person name="Cros-Aarteil S."/>
            <person name="Calhoun S."/>
            <person name="Haridas S."/>
            <person name="Kuo A."/>
            <person name="Mondo S."/>
            <person name="Pangilinan J."/>
            <person name="Riley R."/>
            <person name="LaButti K."/>
            <person name="Andreopoulos B."/>
            <person name="Lipzen A."/>
            <person name="Chen C."/>
            <person name="Yan M."/>
            <person name="Daum C."/>
            <person name="Ng V."/>
            <person name="Clum A."/>
            <person name="Steindorff A."/>
            <person name="Ohm R.A."/>
            <person name="Martin F."/>
            <person name="Silar P."/>
            <person name="Natvig D.O."/>
            <person name="Lalanne C."/>
            <person name="Gautier V."/>
            <person name="Ament-Velasquez S.L."/>
            <person name="Kruys A."/>
            <person name="Hutchinson M.I."/>
            <person name="Powell A.J."/>
            <person name="Barry K."/>
            <person name="Miller A.N."/>
            <person name="Grigoriev I.V."/>
            <person name="Debuchy R."/>
            <person name="Gladieux P."/>
            <person name="Hiltunen Thoren M."/>
            <person name="Johannesson H."/>
        </authorList>
    </citation>
    <scope>NUCLEOTIDE SEQUENCE</scope>
    <source>
        <strain evidence="5">PSN243</strain>
    </source>
</reference>